<feature type="compositionally biased region" description="Basic and acidic residues" evidence="1">
    <location>
        <begin position="107"/>
        <end position="124"/>
    </location>
</feature>
<evidence type="ECO:0000313" key="2">
    <source>
        <dbReference type="EMBL" id="KAJ7352906.1"/>
    </source>
</evidence>
<dbReference type="AlphaFoldDB" id="A0A9X0CIF3"/>
<accession>A0A9X0CIF3</accession>
<proteinExistence type="predicted"/>
<feature type="compositionally biased region" description="Basic and acidic residues" evidence="1">
    <location>
        <begin position="133"/>
        <end position="151"/>
    </location>
</feature>
<organism evidence="2 3">
    <name type="scientific">Desmophyllum pertusum</name>
    <dbReference type="NCBI Taxonomy" id="174260"/>
    <lineage>
        <taxon>Eukaryota</taxon>
        <taxon>Metazoa</taxon>
        <taxon>Cnidaria</taxon>
        <taxon>Anthozoa</taxon>
        <taxon>Hexacorallia</taxon>
        <taxon>Scleractinia</taxon>
        <taxon>Caryophylliina</taxon>
        <taxon>Caryophylliidae</taxon>
        <taxon>Desmophyllum</taxon>
    </lineage>
</organism>
<feature type="compositionally biased region" description="Polar residues" evidence="1">
    <location>
        <begin position="1"/>
        <end position="10"/>
    </location>
</feature>
<reference evidence="2" key="1">
    <citation type="submission" date="2023-01" db="EMBL/GenBank/DDBJ databases">
        <title>Genome assembly of the deep-sea coral Lophelia pertusa.</title>
        <authorList>
            <person name="Herrera S."/>
            <person name="Cordes E."/>
        </authorList>
    </citation>
    <scope>NUCLEOTIDE SEQUENCE</scope>
    <source>
        <strain evidence="2">USNM1676648</strain>
        <tissue evidence="2">Polyp</tissue>
    </source>
</reference>
<evidence type="ECO:0000256" key="1">
    <source>
        <dbReference type="SAM" id="MobiDB-lite"/>
    </source>
</evidence>
<sequence length="239" mass="26826">MNFFTQQFQAPSREGTKKKNLPSKALWDVKASTATAVQPSFPSVKAFVRSAVLCVSGLVGPCKACRDICESCGKPRYRCTSADERLEASDDANKADEERVDTDDDEARLKSRREQTRAASKAEDSSPMLVSGDKNRMGRAPPERKSKDINSIKRVRAKRNTTKIEDGENEPDEDREVIEEQQLDEYRESPEPRYTPVESDPVQPQPSAFPTKTAKKTKPSKKIISQTVVYKEKEKVPKS</sequence>
<dbReference type="Proteomes" id="UP001163046">
    <property type="component" value="Unassembled WGS sequence"/>
</dbReference>
<dbReference type="EMBL" id="MU827344">
    <property type="protein sequence ID" value="KAJ7352906.1"/>
    <property type="molecule type" value="Genomic_DNA"/>
</dbReference>
<keyword evidence="3" id="KW-1185">Reference proteome</keyword>
<feature type="compositionally biased region" description="Acidic residues" evidence="1">
    <location>
        <begin position="167"/>
        <end position="183"/>
    </location>
</feature>
<name>A0A9X0CIF3_9CNID</name>
<feature type="compositionally biased region" description="Basic and acidic residues" evidence="1">
    <location>
        <begin position="84"/>
        <end position="97"/>
    </location>
</feature>
<gene>
    <name evidence="2" type="ORF">OS493_033172</name>
</gene>
<comment type="caution">
    <text evidence="2">The sequence shown here is derived from an EMBL/GenBank/DDBJ whole genome shotgun (WGS) entry which is preliminary data.</text>
</comment>
<protein>
    <submittedName>
        <fullName evidence="2">Uncharacterized protein</fullName>
    </submittedName>
</protein>
<feature type="region of interest" description="Disordered" evidence="1">
    <location>
        <begin position="84"/>
        <end position="222"/>
    </location>
</feature>
<feature type="region of interest" description="Disordered" evidence="1">
    <location>
        <begin position="1"/>
        <end position="21"/>
    </location>
</feature>
<evidence type="ECO:0000313" key="3">
    <source>
        <dbReference type="Proteomes" id="UP001163046"/>
    </source>
</evidence>